<dbReference type="EMBL" id="JBBKXX010000003">
    <property type="protein sequence ID" value="MFD3409216.1"/>
    <property type="molecule type" value="Genomic_DNA"/>
</dbReference>
<reference evidence="3 4" key="1">
    <citation type="submission" date="2024-03" db="EMBL/GenBank/DDBJ databases">
        <title>Aquirufa genome sequencing.</title>
        <authorList>
            <person name="Pitt A."/>
            <person name="Hahn M.W."/>
        </authorList>
    </citation>
    <scope>NUCLEOTIDE SEQUENCE [LARGE SCALE GENOMIC DNA]</scope>
    <source>
        <strain evidence="3 4">HETE-83D</strain>
    </source>
</reference>
<keyword evidence="4" id="KW-1185">Reference proteome</keyword>
<organism evidence="3 4">
    <name type="scientific">Aquirufa esocilacus</name>
    <dbReference type="NCBI Taxonomy" id="3096513"/>
    <lineage>
        <taxon>Bacteria</taxon>
        <taxon>Pseudomonadati</taxon>
        <taxon>Bacteroidota</taxon>
        <taxon>Cytophagia</taxon>
        <taxon>Cytophagales</taxon>
        <taxon>Flectobacillaceae</taxon>
        <taxon>Aquirufa</taxon>
    </lineage>
</organism>
<evidence type="ECO:0000256" key="1">
    <source>
        <dbReference type="SAM" id="Phobius"/>
    </source>
</evidence>
<keyword evidence="1" id="KW-0812">Transmembrane</keyword>
<feature type="transmembrane region" description="Helical" evidence="1">
    <location>
        <begin position="37"/>
        <end position="57"/>
    </location>
</feature>
<sequence length="69" mass="7759">MKAFLLLLVSFTISFTASAQASDIEMADQFRADGKIYVVIAVVSVVLIGLFAYLFRLERKVTELEKRSK</sequence>
<dbReference type="RefSeq" id="WP_377981542.1">
    <property type="nucleotide sequence ID" value="NZ_JBBKXX010000003.1"/>
</dbReference>
<dbReference type="InterPro" id="IPR030888">
    <property type="entry name" value="Put_ccm"/>
</dbReference>
<name>A0ABW6DKK6_9BACT</name>
<keyword evidence="1" id="KW-0472">Membrane</keyword>
<evidence type="ECO:0000313" key="4">
    <source>
        <dbReference type="Proteomes" id="UP001598019"/>
    </source>
</evidence>
<comment type="caution">
    <text evidence="3">The sequence shown here is derived from an EMBL/GenBank/DDBJ whole genome shotgun (WGS) entry which is preliminary data.</text>
</comment>
<proteinExistence type="predicted"/>
<evidence type="ECO:0000313" key="3">
    <source>
        <dbReference type="EMBL" id="MFD3409216.1"/>
    </source>
</evidence>
<feature type="chain" id="PRO_5045459024" evidence="2">
    <location>
        <begin position="22"/>
        <end position="69"/>
    </location>
</feature>
<dbReference type="NCBIfam" id="TIGR04391">
    <property type="entry name" value="CcmD_alt_fam"/>
    <property type="match status" value="1"/>
</dbReference>
<accession>A0ABW6DKK6</accession>
<keyword evidence="2" id="KW-0732">Signal</keyword>
<feature type="signal peptide" evidence="2">
    <location>
        <begin position="1"/>
        <end position="21"/>
    </location>
</feature>
<gene>
    <name evidence="3" type="ORF">SKC37_11140</name>
</gene>
<keyword evidence="1" id="KW-1133">Transmembrane helix</keyword>
<dbReference type="Pfam" id="PF20077">
    <property type="entry name" value="CcmD_alt"/>
    <property type="match status" value="1"/>
</dbReference>
<dbReference type="Proteomes" id="UP001598019">
    <property type="component" value="Unassembled WGS sequence"/>
</dbReference>
<protein>
    <submittedName>
        <fullName evidence="3">CcmD family protein</fullName>
    </submittedName>
</protein>
<evidence type="ECO:0000256" key="2">
    <source>
        <dbReference type="SAM" id="SignalP"/>
    </source>
</evidence>